<sequence>MFKVIFVDVDGRCGAAIAVDAHADFDRHRGTRALQAAQAWNRCSPRGRGRFTVRSSSTSTSTVVAVLRSVSTLLPISIDIDIDVGADFVDVRGDFFDFDVALW</sequence>
<dbReference type="Proteomes" id="UP001589608">
    <property type="component" value="Unassembled WGS sequence"/>
</dbReference>
<accession>A0ABV5ME08</accession>
<proteinExistence type="predicted"/>
<dbReference type="RefSeq" id="WP_223092646.1">
    <property type="nucleotide sequence ID" value="NZ_CP061913.1"/>
</dbReference>
<dbReference type="EMBL" id="JBHMCA010000052">
    <property type="protein sequence ID" value="MFB9447089.1"/>
    <property type="molecule type" value="Genomic_DNA"/>
</dbReference>
<evidence type="ECO:0000313" key="1">
    <source>
        <dbReference type="EMBL" id="MFB9447089.1"/>
    </source>
</evidence>
<evidence type="ECO:0000313" key="2">
    <source>
        <dbReference type="Proteomes" id="UP001589608"/>
    </source>
</evidence>
<reference evidence="1 2" key="1">
    <citation type="submission" date="2024-09" db="EMBL/GenBank/DDBJ databases">
        <authorList>
            <person name="Sun Q."/>
            <person name="Mori K."/>
        </authorList>
    </citation>
    <scope>NUCLEOTIDE SEQUENCE [LARGE SCALE GENOMIC DNA]</scope>
    <source>
        <strain evidence="1 2">JCM 3307</strain>
    </source>
</reference>
<name>A0ABV5ME08_9ACTN</name>
<protein>
    <submittedName>
        <fullName evidence="1">Uncharacterized protein</fullName>
    </submittedName>
</protein>
<gene>
    <name evidence="1" type="ORF">ACFFTR_28705</name>
</gene>
<comment type="caution">
    <text evidence="1">The sequence shown here is derived from an EMBL/GenBank/DDBJ whole genome shotgun (WGS) entry which is preliminary data.</text>
</comment>
<keyword evidence="2" id="KW-1185">Reference proteome</keyword>
<organism evidence="1 2">
    <name type="scientific">Dactylosporangium vinaceum</name>
    <dbReference type="NCBI Taxonomy" id="53362"/>
    <lineage>
        <taxon>Bacteria</taxon>
        <taxon>Bacillati</taxon>
        <taxon>Actinomycetota</taxon>
        <taxon>Actinomycetes</taxon>
        <taxon>Micromonosporales</taxon>
        <taxon>Micromonosporaceae</taxon>
        <taxon>Dactylosporangium</taxon>
    </lineage>
</organism>